<gene>
    <name evidence="2" type="ORF">OCBIM_22004257mg</name>
</gene>
<dbReference type="AlphaFoldDB" id="A0A0L8FYE4"/>
<dbReference type="EMBL" id="KQ425245">
    <property type="protein sequence ID" value="KOF69683.1"/>
    <property type="molecule type" value="Genomic_DNA"/>
</dbReference>
<protein>
    <recommendedName>
        <fullName evidence="3">Secreted protein</fullName>
    </recommendedName>
</protein>
<evidence type="ECO:0008006" key="3">
    <source>
        <dbReference type="Google" id="ProtNLM"/>
    </source>
</evidence>
<keyword evidence="1" id="KW-0732">Signal</keyword>
<name>A0A0L8FYE4_OCTBM</name>
<feature type="chain" id="PRO_5005582777" description="Secreted protein" evidence="1">
    <location>
        <begin position="26"/>
        <end position="68"/>
    </location>
</feature>
<reference evidence="2" key="1">
    <citation type="submission" date="2015-07" db="EMBL/GenBank/DDBJ databases">
        <title>MeaNS - Measles Nucleotide Surveillance Program.</title>
        <authorList>
            <person name="Tran T."/>
            <person name="Druce J."/>
        </authorList>
    </citation>
    <scope>NUCLEOTIDE SEQUENCE</scope>
    <source>
        <strain evidence="2">UCB-OBI-ISO-001</strain>
        <tissue evidence="2">Gonad</tissue>
    </source>
</reference>
<accession>A0A0L8FYE4</accession>
<evidence type="ECO:0000256" key="1">
    <source>
        <dbReference type="SAM" id="SignalP"/>
    </source>
</evidence>
<sequence length="68" mass="7617">MILLSFLLPHFPLCALMLNLDISLGVNIPLPNVCHYPISFLSSHLPPPLFFMSPFLCHFFSSLLSSSK</sequence>
<proteinExistence type="predicted"/>
<feature type="signal peptide" evidence="1">
    <location>
        <begin position="1"/>
        <end position="25"/>
    </location>
</feature>
<organism evidence="2">
    <name type="scientific">Octopus bimaculoides</name>
    <name type="common">California two-spotted octopus</name>
    <dbReference type="NCBI Taxonomy" id="37653"/>
    <lineage>
        <taxon>Eukaryota</taxon>
        <taxon>Metazoa</taxon>
        <taxon>Spiralia</taxon>
        <taxon>Lophotrochozoa</taxon>
        <taxon>Mollusca</taxon>
        <taxon>Cephalopoda</taxon>
        <taxon>Coleoidea</taxon>
        <taxon>Octopodiformes</taxon>
        <taxon>Octopoda</taxon>
        <taxon>Incirrata</taxon>
        <taxon>Octopodidae</taxon>
        <taxon>Octopus</taxon>
    </lineage>
</organism>
<evidence type="ECO:0000313" key="2">
    <source>
        <dbReference type="EMBL" id="KOF69683.1"/>
    </source>
</evidence>